<reference evidence="1 2" key="1">
    <citation type="submission" date="2018-05" db="EMBL/GenBank/DDBJ databases">
        <title>Genomic Encyclopedia of Archaeal and Bacterial Type Strains, Phase II (KMG-II): from individual species to whole genera.</title>
        <authorList>
            <person name="Goeker M."/>
        </authorList>
    </citation>
    <scope>NUCLEOTIDE SEQUENCE [LARGE SCALE GENOMIC DNA]</scope>
    <source>
        <strain evidence="1 2">DSM 22214</strain>
    </source>
</reference>
<dbReference type="EMBL" id="QGGO01000008">
    <property type="protein sequence ID" value="PWK27096.1"/>
    <property type="molecule type" value="Genomic_DNA"/>
</dbReference>
<dbReference type="AlphaFoldDB" id="A0A316EV89"/>
<proteinExistence type="predicted"/>
<comment type="caution">
    <text evidence="1">The sequence shown here is derived from an EMBL/GenBank/DDBJ whole genome shotgun (WGS) entry which is preliminary data.</text>
</comment>
<organism evidence="1 2">
    <name type="scientific">Arcicella aurantiaca</name>
    <dbReference type="NCBI Taxonomy" id="591202"/>
    <lineage>
        <taxon>Bacteria</taxon>
        <taxon>Pseudomonadati</taxon>
        <taxon>Bacteroidota</taxon>
        <taxon>Cytophagia</taxon>
        <taxon>Cytophagales</taxon>
        <taxon>Flectobacillaceae</taxon>
        <taxon>Arcicella</taxon>
    </lineage>
</organism>
<protein>
    <submittedName>
        <fullName evidence="1">Uncharacterized protein</fullName>
    </submittedName>
</protein>
<gene>
    <name evidence="1" type="ORF">LV89_01910</name>
</gene>
<dbReference type="Proteomes" id="UP000245489">
    <property type="component" value="Unassembled WGS sequence"/>
</dbReference>
<sequence length="238" mass="27611">MDKTFPKVLNFREGKTKHITMKQNNKPYFKLFFAITVLFSTNLLGQTPIKSTKLDVNKLPYFIKVDGKAQNAVRWTDNLGDNIVVTSETGRYTPKKAKENEIEEANADLFAYHYIITNNQAQQTWKVYDFIKDCPLDIEANYVKNTFQVTDLDKNGVAEVWLMYRTVCHGDVSPSDMKIIMYQGQQKYAMRGRAKIKYGEKEFEGGEYKLDPAFNKAPKVIIDFAKKLWNKNILQTFE</sequence>
<name>A0A316EV89_9BACT</name>
<accession>A0A316EV89</accession>
<evidence type="ECO:0000313" key="1">
    <source>
        <dbReference type="EMBL" id="PWK27096.1"/>
    </source>
</evidence>
<evidence type="ECO:0000313" key="2">
    <source>
        <dbReference type="Proteomes" id="UP000245489"/>
    </source>
</evidence>
<keyword evidence="2" id="KW-1185">Reference proteome</keyword>
<dbReference type="NCBIfam" id="NF046077">
    <property type="entry name" value="LPS_M949_RS01915"/>
    <property type="match status" value="1"/>
</dbReference>
<dbReference type="InterPro" id="IPR058148">
    <property type="entry name" value="M949_RS01915-like_dom"/>
</dbReference>